<dbReference type="PANTHER" id="PTHR46002">
    <property type="entry name" value="EG:114D9.1 PROTEIN-RELATED"/>
    <property type="match status" value="1"/>
</dbReference>
<keyword evidence="4" id="KW-0813">Transport</keyword>
<gene>
    <name evidence="18" type="primary">chp2</name>
</gene>
<keyword evidence="8" id="KW-0519">Myristate</keyword>
<reference evidence="18" key="1">
    <citation type="submission" date="2019-06" db="EMBL/GenBank/DDBJ databases">
        <authorList>
            <consortium name="Wellcome Sanger Institute Data Sharing"/>
        </authorList>
    </citation>
    <scope>NUCLEOTIDE SEQUENCE [LARGE SCALE GENOMIC DNA]</scope>
</reference>
<keyword evidence="11" id="KW-0106">Calcium</keyword>
<evidence type="ECO:0000313" key="19">
    <source>
        <dbReference type="Proteomes" id="UP000472271"/>
    </source>
</evidence>
<keyword evidence="5" id="KW-1003">Cell membrane</keyword>
<dbReference type="InterPro" id="IPR051875">
    <property type="entry name" value="Calcineurin_B_homologous"/>
</dbReference>
<dbReference type="CDD" id="cd00051">
    <property type="entry name" value="EFh"/>
    <property type="match status" value="1"/>
</dbReference>
<comment type="similarity">
    <text evidence="16">Belongs to the calcineurin regulatory subunit family. CHP subfamily.</text>
</comment>
<dbReference type="FunCoup" id="A0A673A1U2">
    <property type="interactions" value="1"/>
</dbReference>
<feature type="domain" description="EF-hand" evidence="17">
    <location>
        <begin position="150"/>
        <end position="185"/>
    </location>
</feature>
<protein>
    <submittedName>
        <fullName evidence="18">Calcineurin B homologous protein 2-like</fullName>
    </submittedName>
</protein>
<proteinExistence type="inferred from homology"/>
<dbReference type="Proteomes" id="UP000472271">
    <property type="component" value="Chromosome 13"/>
</dbReference>
<evidence type="ECO:0000256" key="11">
    <source>
        <dbReference type="ARBA" id="ARBA00022837"/>
    </source>
</evidence>
<keyword evidence="14" id="KW-0539">Nucleus</keyword>
<dbReference type="InterPro" id="IPR011992">
    <property type="entry name" value="EF-hand-dom_pair"/>
</dbReference>
<organism evidence="18 19">
    <name type="scientific">Sphaeramia orbicularis</name>
    <name type="common">orbiculate cardinalfish</name>
    <dbReference type="NCBI Taxonomy" id="375764"/>
    <lineage>
        <taxon>Eukaryota</taxon>
        <taxon>Metazoa</taxon>
        <taxon>Chordata</taxon>
        <taxon>Craniata</taxon>
        <taxon>Vertebrata</taxon>
        <taxon>Euteleostomi</taxon>
        <taxon>Actinopterygii</taxon>
        <taxon>Neopterygii</taxon>
        <taxon>Teleostei</taxon>
        <taxon>Neoteleostei</taxon>
        <taxon>Acanthomorphata</taxon>
        <taxon>Gobiaria</taxon>
        <taxon>Kurtiformes</taxon>
        <taxon>Apogonoidei</taxon>
        <taxon>Apogonidae</taxon>
        <taxon>Apogoninae</taxon>
        <taxon>Sphaeramia</taxon>
    </lineage>
</organism>
<dbReference type="InterPro" id="IPR002048">
    <property type="entry name" value="EF_hand_dom"/>
</dbReference>
<dbReference type="Ensembl" id="ENSSORT00005023248.1">
    <property type="protein sequence ID" value="ENSSORP00005022583.1"/>
    <property type="gene ID" value="ENSSORG00005010980.1"/>
</dbReference>
<evidence type="ECO:0000256" key="4">
    <source>
        <dbReference type="ARBA" id="ARBA00022448"/>
    </source>
</evidence>
<dbReference type="GO" id="GO:0005886">
    <property type="term" value="C:plasma membrane"/>
    <property type="evidence" value="ECO:0007669"/>
    <property type="project" value="UniProtKB-SubCell"/>
</dbReference>
<evidence type="ECO:0000256" key="7">
    <source>
        <dbReference type="ARBA" id="ARBA00022553"/>
    </source>
</evidence>
<name>A0A673A1U2_9TELE</name>
<dbReference type="GO" id="GO:0005737">
    <property type="term" value="C:cytoplasm"/>
    <property type="evidence" value="ECO:0007669"/>
    <property type="project" value="UniProtKB-SubCell"/>
</dbReference>
<dbReference type="AlphaFoldDB" id="A0A673A1U2"/>
<evidence type="ECO:0000313" key="18">
    <source>
        <dbReference type="Ensembl" id="ENSSORP00005022583.1"/>
    </source>
</evidence>
<dbReference type="Gene3D" id="1.10.238.10">
    <property type="entry name" value="EF-hand"/>
    <property type="match status" value="1"/>
</dbReference>
<keyword evidence="6" id="KW-0963">Cytoplasm</keyword>
<keyword evidence="15" id="KW-0449">Lipoprotein</keyword>
<evidence type="ECO:0000256" key="10">
    <source>
        <dbReference type="ARBA" id="ARBA00022737"/>
    </source>
</evidence>
<dbReference type="SMART" id="SM00054">
    <property type="entry name" value="EFh"/>
    <property type="match status" value="2"/>
</dbReference>
<evidence type="ECO:0000256" key="13">
    <source>
        <dbReference type="ARBA" id="ARBA00023136"/>
    </source>
</evidence>
<dbReference type="SUPFAM" id="SSF47473">
    <property type="entry name" value="EF-hand"/>
    <property type="match status" value="1"/>
</dbReference>
<dbReference type="GO" id="GO:0005509">
    <property type="term" value="F:calcium ion binding"/>
    <property type="evidence" value="ECO:0007669"/>
    <property type="project" value="InterPro"/>
</dbReference>
<evidence type="ECO:0000259" key="17">
    <source>
        <dbReference type="PROSITE" id="PS50222"/>
    </source>
</evidence>
<comment type="subcellular location">
    <subcellularLocation>
        <location evidence="2">Cell membrane</location>
    </subcellularLocation>
    <subcellularLocation>
        <location evidence="3">Cytoplasm</location>
    </subcellularLocation>
    <subcellularLocation>
        <location evidence="1">Nucleus</location>
    </subcellularLocation>
</comment>
<sequence>MGSSSSRLDRVPGAKDLMEETGFSETNILCLYDRFEVLDREERGYLRLEDFEAIQQLAVNPIGDRIIGAFVFPGRETLDFPSFVRVLAHFRPTDTTWSRSGSQPEPANSRTRKLRFAFSLYDQDGDGKISRAELTEMLQAMLGMQVTDEQLQSIVGRAIQEADLDRDGAISFDEFKKSVEKVDIDHKMSTRFLR</sequence>
<evidence type="ECO:0000256" key="16">
    <source>
        <dbReference type="ARBA" id="ARBA00038164"/>
    </source>
</evidence>
<accession>A0A673A1U2</accession>
<dbReference type="GO" id="GO:0015031">
    <property type="term" value="P:protein transport"/>
    <property type="evidence" value="ECO:0007669"/>
    <property type="project" value="UniProtKB-KW"/>
</dbReference>
<dbReference type="GO" id="GO:0005634">
    <property type="term" value="C:nucleus"/>
    <property type="evidence" value="ECO:0007669"/>
    <property type="project" value="UniProtKB-SubCell"/>
</dbReference>
<evidence type="ECO:0000256" key="12">
    <source>
        <dbReference type="ARBA" id="ARBA00022927"/>
    </source>
</evidence>
<evidence type="ECO:0000256" key="3">
    <source>
        <dbReference type="ARBA" id="ARBA00004496"/>
    </source>
</evidence>
<evidence type="ECO:0000256" key="9">
    <source>
        <dbReference type="ARBA" id="ARBA00022723"/>
    </source>
</evidence>
<keyword evidence="9" id="KW-0479">Metal-binding</keyword>
<reference evidence="18" key="3">
    <citation type="submission" date="2025-09" db="UniProtKB">
        <authorList>
            <consortium name="Ensembl"/>
        </authorList>
    </citation>
    <scope>IDENTIFICATION</scope>
</reference>
<feature type="domain" description="EF-hand" evidence="17">
    <location>
        <begin position="109"/>
        <end position="144"/>
    </location>
</feature>
<reference evidence="18" key="2">
    <citation type="submission" date="2025-08" db="UniProtKB">
        <authorList>
            <consortium name="Ensembl"/>
        </authorList>
    </citation>
    <scope>IDENTIFICATION</scope>
</reference>
<dbReference type="Pfam" id="PF13499">
    <property type="entry name" value="EF-hand_7"/>
    <property type="match status" value="1"/>
</dbReference>
<dbReference type="FunFam" id="1.10.238.10:FF:000003">
    <property type="entry name" value="Calmodulin A"/>
    <property type="match status" value="1"/>
</dbReference>
<evidence type="ECO:0000256" key="15">
    <source>
        <dbReference type="ARBA" id="ARBA00023288"/>
    </source>
</evidence>
<dbReference type="InterPro" id="IPR018247">
    <property type="entry name" value="EF_Hand_1_Ca_BS"/>
</dbReference>
<dbReference type="InParanoid" id="A0A673A1U2"/>
<evidence type="ECO:0000256" key="14">
    <source>
        <dbReference type="ARBA" id="ARBA00023242"/>
    </source>
</evidence>
<evidence type="ECO:0000256" key="6">
    <source>
        <dbReference type="ARBA" id="ARBA00022490"/>
    </source>
</evidence>
<evidence type="ECO:0000256" key="1">
    <source>
        <dbReference type="ARBA" id="ARBA00004123"/>
    </source>
</evidence>
<dbReference type="PROSITE" id="PS00018">
    <property type="entry name" value="EF_HAND_1"/>
    <property type="match status" value="2"/>
</dbReference>
<evidence type="ECO:0000256" key="2">
    <source>
        <dbReference type="ARBA" id="ARBA00004236"/>
    </source>
</evidence>
<evidence type="ECO:0000256" key="8">
    <source>
        <dbReference type="ARBA" id="ARBA00022707"/>
    </source>
</evidence>
<keyword evidence="13" id="KW-0472">Membrane</keyword>
<keyword evidence="7" id="KW-0597">Phosphoprotein</keyword>
<keyword evidence="12" id="KW-0653">Protein transport</keyword>
<dbReference type="PROSITE" id="PS50222">
    <property type="entry name" value="EF_HAND_2"/>
    <property type="match status" value="2"/>
</dbReference>
<evidence type="ECO:0000256" key="5">
    <source>
        <dbReference type="ARBA" id="ARBA00022475"/>
    </source>
</evidence>
<keyword evidence="10" id="KW-0677">Repeat</keyword>
<keyword evidence="19" id="KW-1185">Reference proteome</keyword>